<feature type="compositionally biased region" description="Acidic residues" evidence="1">
    <location>
        <begin position="258"/>
        <end position="267"/>
    </location>
</feature>
<keyword evidence="4" id="KW-1185">Reference proteome</keyword>
<dbReference type="Proteomes" id="UP001470230">
    <property type="component" value="Unassembled WGS sequence"/>
</dbReference>
<evidence type="ECO:0000313" key="4">
    <source>
        <dbReference type="Proteomes" id="UP001470230"/>
    </source>
</evidence>
<feature type="transmembrane region" description="Helical" evidence="2">
    <location>
        <begin position="549"/>
        <end position="566"/>
    </location>
</feature>
<comment type="caution">
    <text evidence="3">The sequence shown here is derived from an EMBL/GenBank/DDBJ whole genome shotgun (WGS) entry which is preliminary data.</text>
</comment>
<keyword evidence="2" id="KW-0812">Transmembrane</keyword>
<feature type="region of interest" description="Disordered" evidence="1">
    <location>
        <begin position="216"/>
        <end position="267"/>
    </location>
</feature>
<evidence type="ECO:0000256" key="2">
    <source>
        <dbReference type="SAM" id="Phobius"/>
    </source>
</evidence>
<keyword evidence="2" id="KW-0472">Membrane</keyword>
<sequence length="570" mass="65563">MSKSSIYYVPEKKRKYYYASSGEYDIDMEPYIVNDYTLWANLNALDTITNPATVLVTELKGAKSYMYRVRFRSNVPDIFEKAEQEGGNVSQYVFFVPSDRFLRFESTNHCVPVPENNWEDYSFRFHALAAFYRLNVIPSLSMPLFEREDLFSNVCNDFYKKYHVEPPLNTALSSIFCNVFYALDFFGFITPSNLVEKDSVDASRNLADSFMNQQWGIGVPMKPKSSKSKKKSSNASKKKKRKSRRRRSDADNMSSDSNDNDDDNETENDLSEFISISDNTDEPSFDSLRSFAFSEIKFAIERYHNECFPWRASKLGLPPDVLDYTSYCNLLNAVQKVQRSLIKLRLLPTDCRTAQEAIRAGVVKFQVQNKLPTGPCDLFTLRRLWNATSYGECDILSLCRLCGMATKEPEMPAYSNTLSELRVFGSQNDLELEMPRKMDQIESVVNETLVRVRDRSEAQQLMMDEAQRSVQSQISRVEKAEEFARQILDSAATIENILTAACEKGKKAEEVFGTANGVLDEIIEEHETIRKEFTKIKKRIDEERNGNKLLFLVNLVLLAIIIYRFIQAFS</sequence>
<gene>
    <name evidence="3" type="ORF">M9Y10_039950</name>
</gene>
<keyword evidence="2" id="KW-1133">Transmembrane helix</keyword>
<evidence type="ECO:0000313" key="3">
    <source>
        <dbReference type="EMBL" id="KAK8836137.1"/>
    </source>
</evidence>
<organism evidence="3 4">
    <name type="scientific">Tritrichomonas musculus</name>
    <dbReference type="NCBI Taxonomy" id="1915356"/>
    <lineage>
        <taxon>Eukaryota</taxon>
        <taxon>Metamonada</taxon>
        <taxon>Parabasalia</taxon>
        <taxon>Tritrichomonadida</taxon>
        <taxon>Tritrichomonadidae</taxon>
        <taxon>Tritrichomonas</taxon>
    </lineage>
</organism>
<dbReference type="EMBL" id="JAPFFF010000068">
    <property type="protein sequence ID" value="KAK8836137.1"/>
    <property type="molecule type" value="Genomic_DNA"/>
</dbReference>
<evidence type="ECO:0000256" key="1">
    <source>
        <dbReference type="SAM" id="MobiDB-lite"/>
    </source>
</evidence>
<protein>
    <submittedName>
        <fullName evidence="3">Uncharacterized protein</fullName>
    </submittedName>
</protein>
<feature type="compositionally biased region" description="Basic residues" evidence="1">
    <location>
        <begin position="224"/>
        <end position="247"/>
    </location>
</feature>
<name>A0ABR2GQF6_9EUKA</name>
<proteinExistence type="predicted"/>
<reference evidence="3 4" key="1">
    <citation type="submission" date="2024-04" db="EMBL/GenBank/DDBJ databases">
        <title>Tritrichomonas musculus Genome.</title>
        <authorList>
            <person name="Alves-Ferreira E."/>
            <person name="Grigg M."/>
            <person name="Lorenzi H."/>
            <person name="Galac M."/>
        </authorList>
    </citation>
    <scope>NUCLEOTIDE SEQUENCE [LARGE SCALE GENOMIC DNA]</scope>
    <source>
        <strain evidence="3 4">EAF2021</strain>
    </source>
</reference>
<accession>A0ABR2GQF6</accession>